<name>A0ABU7EPT2_9TELE</name>
<evidence type="ECO:0000313" key="3">
    <source>
        <dbReference type="Proteomes" id="UP001352852"/>
    </source>
</evidence>
<proteinExistence type="predicted"/>
<protein>
    <recommendedName>
        <fullName evidence="1">Tryptophan synthase beta chain-like PALP domain-containing protein</fullName>
    </recommendedName>
</protein>
<dbReference type="InterPro" id="IPR036052">
    <property type="entry name" value="TrpB-like_PALP_sf"/>
</dbReference>
<dbReference type="PANTHER" id="PTHR10314">
    <property type="entry name" value="CYSTATHIONINE BETA-SYNTHASE"/>
    <property type="match status" value="1"/>
</dbReference>
<reference evidence="2 3" key="1">
    <citation type="submission" date="2021-06" db="EMBL/GenBank/DDBJ databases">
        <authorList>
            <person name="Palmer J.M."/>
        </authorList>
    </citation>
    <scope>NUCLEOTIDE SEQUENCE [LARGE SCALE GENOMIC DNA]</scope>
    <source>
        <strain evidence="2 3">CL_MEX2019</strain>
        <tissue evidence="2">Muscle</tissue>
    </source>
</reference>
<dbReference type="Pfam" id="PF00291">
    <property type="entry name" value="PALP"/>
    <property type="match status" value="1"/>
</dbReference>
<organism evidence="2 3">
    <name type="scientific">Characodon lateralis</name>
    <dbReference type="NCBI Taxonomy" id="208331"/>
    <lineage>
        <taxon>Eukaryota</taxon>
        <taxon>Metazoa</taxon>
        <taxon>Chordata</taxon>
        <taxon>Craniata</taxon>
        <taxon>Vertebrata</taxon>
        <taxon>Euteleostomi</taxon>
        <taxon>Actinopterygii</taxon>
        <taxon>Neopterygii</taxon>
        <taxon>Teleostei</taxon>
        <taxon>Neoteleostei</taxon>
        <taxon>Acanthomorphata</taxon>
        <taxon>Ovalentaria</taxon>
        <taxon>Atherinomorphae</taxon>
        <taxon>Cyprinodontiformes</taxon>
        <taxon>Goodeidae</taxon>
        <taxon>Characodon</taxon>
    </lineage>
</organism>
<feature type="domain" description="Tryptophan synthase beta chain-like PALP" evidence="1">
    <location>
        <begin position="2"/>
        <end position="124"/>
    </location>
</feature>
<gene>
    <name evidence="2" type="ORF">CHARACLAT_033321</name>
</gene>
<evidence type="ECO:0000313" key="2">
    <source>
        <dbReference type="EMBL" id="MED6289145.1"/>
    </source>
</evidence>
<sequence>MLVAGAGTGGTLTGIARKLKEKCPNVQIIGVDPEGSMLVHSEEHEGAHFEVEGIGYDFIPTVLQRSLVHKWYKSSDKETFNMARKLIREEGLFCGGSSGSAMAAAVKMAQQLEEGQRCVVILPDSVRNYM</sequence>
<comment type="caution">
    <text evidence="2">The sequence shown here is derived from an EMBL/GenBank/DDBJ whole genome shotgun (WGS) entry which is preliminary data.</text>
</comment>
<accession>A0ABU7EPT2</accession>
<dbReference type="InterPro" id="IPR050214">
    <property type="entry name" value="Cys_Synth/Cystath_Beta-Synth"/>
</dbReference>
<dbReference type="Gene3D" id="3.40.50.1100">
    <property type="match status" value="1"/>
</dbReference>
<evidence type="ECO:0000259" key="1">
    <source>
        <dbReference type="Pfam" id="PF00291"/>
    </source>
</evidence>
<dbReference type="Proteomes" id="UP001352852">
    <property type="component" value="Unassembled WGS sequence"/>
</dbReference>
<keyword evidence="3" id="KW-1185">Reference proteome</keyword>
<dbReference type="InterPro" id="IPR001926">
    <property type="entry name" value="TrpB-like_PALP"/>
</dbReference>
<dbReference type="EMBL" id="JAHUTJ010064273">
    <property type="protein sequence ID" value="MED6289145.1"/>
    <property type="molecule type" value="Genomic_DNA"/>
</dbReference>
<dbReference type="SUPFAM" id="SSF53686">
    <property type="entry name" value="Tryptophan synthase beta subunit-like PLP-dependent enzymes"/>
    <property type="match status" value="1"/>
</dbReference>